<dbReference type="EMBL" id="SBHS01000014">
    <property type="protein sequence ID" value="TWU73878.1"/>
    <property type="molecule type" value="Genomic_DNA"/>
</dbReference>
<reference evidence="2 4" key="1">
    <citation type="journal article" date="2016" name="Genome Biol. Evol.">
        <title>Divergent and convergent evolution of fungal pathogenicity.</title>
        <authorList>
            <person name="Shang Y."/>
            <person name="Xiao G."/>
            <person name="Zheng P."/>
            <person name="Cen K."/>
            <person name="Zhan S."/>
            <person name="Wang C."/>
        </authorList>
    </citation>
    <scope>NUCLEOTIDE SEQUENCE [LARGE SCALE GENOMIC DNA]</scope>
    <source>
        <strain evidence="2 4">RCEF 4871</strain>
    </source>
</reference>
<evidence type="ECO:0000313" key="5">
    <source>
        <dbReference type="Proteomes" id="UP000317257"/>
    </source>
</evidence>
<dbReference type="Proteomes" id="UP000317257">
    <property type="component" value="Unassembled WGS sequence"/>
</dbReference>
<accession>A0A5C6GB05</accession>
<comment type="caution">
    <text evidence="2">The sequence shown here is derived from an EMBL/GenBank/DDBJ whole genome shotgun (WGS) entry which is preliminary data.</text>
</comment>
<evidence type="ECO:0000313" key="2">
    <source>
        <dbReference type="EMBL" id="OAA37633.1"/>
    </source>
</evidence>
<dbReference type="Proteomes" id="UP000243498">
    <property type="component" value="Unassembled WGS sequence"/>
</dbReference>
<keyword evidence="4" id="KW-1185">Reference proteome</keyword>
<dbReference type="AlphaFoldDB" id="A0A166Z7M4"/>
<dbReference type="EMBL" id="AZHC01000029">
    <property type="protein sequence ID" value="OAA37633.1"/>
    <property type="molecule type" value="Genomic_DNA"/>
</dbReference>
<evidence type="ECO:0000313" key="4">
    <source>
        <dbReference type="Proteomes" id="UP000243498"/>
    </source>
</evidence>
<reference evidence="3" key="3">
    <citation type="journal article" date="2019" name="Microbiol. Resour. Announc.">
        <title>Genome Sequence of Metarhizium rileyi, a Microbial Control Agent for Lepidoptera.</title>
        <authorList>
            <person name="Binneck E."/>
            <person name="Lastra C.C.L."/>
            <person name="Sosa-Gomez D.R."/>
        </authorList>
    </citation>
    <scope>NUCLEOTIDE SEQUENCE</scope>
    <source>
        <strain evidence="3">Cep018-CH2</strain>
    </source>
</reference>
<feature type="compositionally biased region" description="Polar residues" evidence="1">
    <location>
        <begin position="1"/>
        <end position="11"/>
    </location>
</feature>
<proteinExistence type="predicted"/>
<evidence type="ECO:0000256" key="1">
    <source>
        <dbReference type="SAM" id="MobiDB-lite"/>
    </source>
</evidence>
<name>A0A166Z7M4_METRR</name>
<feature type="region of interest" description="Disordered" evidence="1">
    <location>
        <begin position="1"/>
        <end position="53"/>
    </location>
</feature>
<organism evidence="2 4">
    <name type="scientific">Metarhizium rileyi (strain RCEF 4871)</name>
    <name type="common">Nomuraea rileyi</name>
    <dbReference type="NCBI Taxonomy" id="1649241"/>
    <lineage>
        <taxon>Eukaryota</taxon>
        <taxon>Fungi</taxon>
        <taxon>Dikarya</taxon>
        <taxon>Ascomycota</taxon>
        <taxon>Pezizomycotina</taxon>
        <taxon>Sordariomycetes</taxon>
        <taxon>Hypocreomycetidae</taxon>
        <taxon>Hypocreales</taxon>
        <taxon>Clavicipitaceae</taxon>
        <taxon>Metarhizium</taxon>
    </lineage>
</organism>
<gene>
    <name evidence="3" type="ORF">ED733_002022</name>
    <name evidence="2" type="ORF">NOR_07010</name>
</gene>
<sequence length="82" mass="8781">MSYQSISSSLVVETGHEPVADADAPTSHAQAQAPAVRVFPSPGRQPPPPQSTRLQGVMLGRYLQDTTGRGPPINEILARRYA</sequence>
<reference evidence="5" key="2">
    <citation type="submission" date="2018-12" db="EMBL/GenBank/DDBJ databases">
        <title>The complete genome of Metarhizium rileyi, a key fungal pathogen of Lepidoptera.</title>
        <authorList>
            <person name="Binneck E."/>
            <person name="Lastra C.C.L."/>
            <person name="Sosa-Gomez D.R."/>
        </authorList>
    </citation>
    <scope>NUCLEOTIDE SEQUENCE [LARGE SCALE GENOMIC DNA]</scope>
    <source>
        <strain evidence="5">Cep018-CH2</strain>
    </source>
</reference>
<evidence type="ECO:0000313" key="3">
    <source>
        <dbReference type="EMBL" id="TWU73878.1"/>
    </source>
</evidence>
<accession>A0A166Z7M4</accession>
<protein>
    <submittedName>
        <fullName evidence="2">Uncharacterized protein</fullName>
    </submittedName>
</protein>